<dbReference type="EMBL" id="KI394961">
    <property type="protein sequence ID" value="ERN00038.1"/>
    <property type="molecule type" value="Genomic_DNA"/>
</dbReference>
<reference evidence="2" key="1">
    <citation type="journal article" date="2013" name="Science">
        <title>The Amborella genome and the evolution of flowering plants.</title>
        <authorList>
            <consortium name="Amborella Genome Project"/>
        </authorList>
    </citation>
    <scope>NUCLEOTIDE SEQUENCE [LARGE SCALE GENOMIC DNA]</scope>
</reference>
<evidence type="ECO:0000313" key="2">
    <source>
        <dbReference type="Proteomes" id="UP000017836"/>
    </source>
</evidence>
<protein>
    <submittedName>
        <fullName evidence="1">Uncharacterized protein</fullName>
    </submittedName>
</protein>
<name>W1NWL8_AMBTC</name>
<dbReference type="Proteomes" id="UP000017836">
    <property type="component" value="Unassembled WGS sequence"/>
</dbReference>
<dbReference type="KEGG" id="atr:18428080"/>
<dbReference type="PANTHER" id="PTHR35106:SF5">
    <property type="entry name" value="CARBOXYPEPTIDASE"/>
    <property type="match status" value="1"/>
</dbReference>
<evidence type="ECO:0000313" key="1">
    <source>
        <dbReference type="EMBL" id="ERN00038.1"/>
    </source>
</evidence>
<dbReference type="AlphaFoldDB" id="W1NWL8"/>
<proteinExistence type="predicted"/>
<dbReference type="OrthoDB" id="4768527at2759"/>
<dbReference type="HOGENOM" id="CLU_156823_0_0_1"/>
<accession>W1NWL8</accession>
<dbReference type="PANTHER" id="PTHR35106">
    <property type="entry name" value="BNAA07G25190D PROTEIN"/>
    <property type="match status" value="1"/>
</dbReference>
<organism evidence="1 2">
    <name type="scientific">Amborella trichopoda</name>
    <dbReference type="NCBI Taxonomy" id="13333"/>
    <lineage>
        <taxon>Eukaryota</taxon>
        <taxon>Viridiplantae</taxon>
        <taxon>Streptophyta</taxon>
        <taxon>Embryophyta</taxon>
        <taxon>Tracheophyta</taxon>
        <taxon>Spermatophyta</taxon>
        <taxon>Magnoliopsida</taxon>
        <taxon>Amborellales</taxon>
        <taxon>Amborellaceae</taxon>
        <taxon>Amborella</taxon>
    </lineage>
</organism>
<dbReference type="Gramene" id="ERN00038">
    <property type="protein sequence ID" value="ERN00038"/>
    <property type="gene ID" value="AMTR_s00105p00062390"/>
</dbReference>
<dbReference type="eggNOG" id="ENOG502S12C">
    <property type="taxonomic scope" value="Eukaryota"/>
</dbReference>
<sequence length="142" mass="15563">MWLELSSKAVAPTVASALPFSPRPQPCHLLSVLPVVTSAERPWRSCSAVRCGEVNNGAVGLNLMTCRQCKSQFDPSRNHSRACRFHTAHFGGETKRKFESVHKGGTMSTPDSGRVLQYWHCCGSEDPFDPGCTAAPHQSYDD</sequence>
<keyword evidence="2" id="KW-1185">Reference proteome</keyword>
<gene>
    <name evidence="1" type="ORF">AMTR_s00105p00062390</name>
</gene>